<dbReference type="FunFam" id="3.40.50.1820:FF:000270">
    <property type="entry name" value="Alpha/beta-Hydrolases superfamily protein"/>
    <property type="match status" value="1"/>
</dbReference>
<gene>
    <name evidence="2" type="ORF">POTOM_016268</name>
</gene>
<name>A0A8X8A1B9_POPTO</name>
<sequence length="576" mass="65488">MFAAIAVALAAGLLSWAYQTIKPPPPKICGSPGGPPITSPRVKLSDGRHLAYREMGVPKEEAKHKIIVIHGFDSSKDLSLPVSQETIEELSIYFLFFDRAGYGESDPYPSRSVKSEAYDIQELADQLQIGSKFYVIGLLSGASLVVPFVHYWWPSLPANISREGFQTLCTADQRTFQVAHHTPWLFYWWMTQKWFPSLSIMAGNMNLFSPPDMEIIKKLSETPNVGQEKVRQQGVHESLHRDILAGYAKWEFDIMDISNPFPNNEGSVHLWQGYEDRIIPFQINRYIAEKLPWIHYHEVPDAGHLMLFKTELCEAILRALLLGPSTCPSLELIPGIVLFVFIFSFWLPVLRTVLAFTGSLIHRVLARTSELLKAKPLKNLRGISATHLFTPNKRIAALGEFIRDIGLKMVSEIKSLAERNGEVLEIRKVLHFGSLNNVMMRVFGRSYESGDESKVDVYLQGIRERCRNLAAKVNVFVEKIIDEEGVLIQWQSSWNGFLRMVLHPDIQAQDQEYQTLKDTPFSGQQSRILSPTLDEIQLKRGKSFGSMNMDEFLAKLWNSDDNSEFLMLSLQMILVE</sequence>
<evidence type="ECO:0000313" key="2">
    <source>
        <dbReference type="EMBL" id="KAG6779866.1"/>
    </source>
</evidence>
<evidence type="ECO:0000256" key="1">
    <source>
        <dbReference type="SAM" id="SignalP"/>
    </source>
</evidence>
<accession>A0A8X8A1B9</accession>
<keyword evidence="3" id="KW-1185">Reference proteome</keyword>
<dbReference type="Proteomes" id="UP000886885">
    <property type="component" value="Chromosome 4A"/>
</dbReference>
<protein>
    <recommendedName>
        <fullName evidence="4">AB hydrolase-1 domain-containing protein</fullName>
    </recommendedName>
</protein>
<proteinExistence type="predicted"/>
<reference evidence="2" key="1">
    <citation type="journal article" date="2020" name="bioRxiv">
        <title>Hybrid origin of Populus tomentosa Carr. identified through genome sequencing and phylogenomic analysis.</title>
        <authorList>
            <person name="An X."/>
            <person name="Gao K."/>
            <person name="Chen Z."/>
            <person name="Li J."/>
            <person name="Yang X."/>
            <person name="Yang X."/>
            <person name="Zhou J."/>
            <person name="Guo T."/>
            <person name="Zhao T."/>
            <person name="Huang S."/>
            <person name="Miao D."/>
            <person name="Khan W.U."/>
            <person name="Rao P."/>
            <person name="Ye M."/>
            <person name="Lei B."/>
            <person name="Liao W."/>
            <person name="Wang J."/>
            <person name="Ji L."/>
            <person name="Li Y."/>
            <person name="Guo B."/>
            <person name="Mustafa N.S."/>
            <person name="Li S."/>
            <person name="Yun Q."/>
            <person name="Keller S.R."/>
            <person name="Mao J."/>
            <person name="Zhang R."/>
            <person name="Strauss S.H."/>
        </authorList>
    </citation>
    <scope>NUCLEOTIDE SEQUENCE</scope>
    <source>
        <strain evidence="2">GM15</strain>
        <tissue evidence="2">Leaf</tissue>
    </source>
</reference>
<organism evidence="2 3">
    <name type="scientific">Populus tomentosa</name>
    <name type="common">Chinese white poplar</name>
    <dbReference type="NCBI Taxonomy" id="118781"/>
    <lineage>
        <taxon>Eukaryota</taxon>
        <taxon>Viridiplantae</taxon>
        <taxon>Streptophyta</taxon>
        <taxon>Embryophyta</taxon>
        <taxon>Tracheophyta</taxon>
        <taxon>Spermatophyta</taxon>
        <taxon>Magnoliopsida</taxon>
        <taxon>eudicotyledons</taxon>
        <taxon>Gunneridae</taxon>
        <taxon>Pentapetalae</taxon>
        <taxon>rosids</taxon>
        <taxon>fabids</taxon>
        <taxon>Malpighiales</taxon>
        <taxon>Salicaceae</taxon>
        <taxon>Saliceae</taxon>
        <taxon>Populus</taxon>
    </lineage>
</organism>
<dbReference type="PANTHER" id="PTHR45763">
    <property type="entry name" value="HYDROLASE, ALPHA/BETA FOLD FAMILY PROTEIN, EXPRESSED-RELATED"/>
    <property type="match status" value="1"/>
</dbReference>
<evidence type="ECO:0000313" key="3">
    <source>
        <dbReference type="Proteomes" id="UP000886885"/>
    </source>
</evidence>
<evidence type="ECO:0008006" key="4">
    <source>
        <dbReference type="Google" id="ProtNLM"/>
    </source>
</evidence>
<comment type="caution">
    <text evidence="2">The sequence shown here is derived from an EMBL/GenBank/DDBJ whole genome shotgun (WGS) entry which is preliminary data.</text>
</comment>
<feature type="chain" id="PRO_5036456678" description="AB hydrolase-1 domain-containing protein" evidence="1">
    <location>
        <begin position="18"/>
        <end position="576"/>
    </location>
</feature>
<dbReference type="PANTHER" id="PTHR45763:SF21">
    <property type="entry name" value="ALPHA_BETA-HYDROLASES SUPERFAMILY PROTEIN"/>
    <property type="match status" value="1"/>
</dbReference>
<dbReference type="OrthoDB" id="294702at2759"/>
<feature type="signal peptide" evidence="1">
    <location>
        <begin position="1"/>
        <end position="17"/>
    </location>
</feature>
<dbReference type="AlphaFoldDB" id="A0A8X8A1B9"/>
<keyword evidence="1" id="KW-0732">Signal</keyword>
<dbReference type="EMBL" id="JAAWWB010000007">
    <property type="protein sequence ID" value="KAG6779866.1"/>
    <property type="molecule type" value="Genomic_DNA"/>
</dbReference>